<gene>
    <name evidence="2" type="ORF">M231_05588</name>
</gene>
<accession>A0A4V1M3K0</accession>
<organism evidence="2 3">
    <name type="scientific">Tremella mesenterica</name>
    <name type="common">Jelly fungus</name>
    <dbReference type="NCBI Taxonomy" id="5217"/>
    <lineage>
        <taxon>Eukaryota</taxon>
        <taxon>Fungi</taxon>
        <taxon>Dikarya</taxon>
        <taxon>Basidiomycota</taxon>
        <taxon>Agaricomycotina</taxon>
        <taxon>Tremellomycetes</taxon>
        <taxon>Tremellales</taxon>
        <taxon>Tremellaceae</taxon>
        <taxon>Tremella</taxon>
    </lineage>
</organism>
<dbReference type="EMBL" id="SDIL01000076">
    <property type="protein sequence ID" value="RXK37137.1"/>
    <property type="molecule type" value="Genomic_DNA"/>
</dbReference>
<dbReference type="InParanoid" id="A0A4V1M3K0"/>
<dbReference type="STRING" id="5217.A0A4V1M3K0"/>
<name>A0A4V1M3K0_TREME</name>
<evidence type="ECO:0000313" key="2">
    <source>
        <dbReference type="EMBL" id="RXK37137.1"/>
    </source>
</evidence>
<sequence>MAVRIFQRLARLQARGSLNSQQFVAKPPGVRPWSRATFATGFVVTTAGIVTYLYDWKDDDHSVTATLHGIIKKSQWLIHAKSVASPEPLSDNKSPGFRVDSDSSIHFPLQLSLTTPSPPLSLVGVGVRKVSFLRIQVYSAGFYLDEKVANSLRSVKGWSTFTAQHLLTPPVPASEDLESPRLSGEGLVRTLLDSGATCAVRIVPVRNTDFGHLRDGFTRALTARQKLARKSGQLTDADEDRVAVSMHQFKTIFPAGSVPKGKSLVLYRSPSGLTLEYEGRALGTVNDSWVGTEMMLAYFADKDVISPKLKEDVARGLEERMKG</sequence>
<protein>
    <recommendedName>
        <fullName evidence="1">Chalcone isomerase domain-containing protein</fullName>
    </recommendedName>
</protein>
<evidence type="ECO:0000259" key="1">
    <source>
        <dbReference type="Pfam" id="PF16035"/>
    </source>
</evidence>
<feature type="domain" description="Chalcone isomerase" evidence="1">
    <location>
        <begin position="120"/>
        <end position="314"/>
    </location>
</feature>
<dbReference type="OrthoDB" id="18193at2759"/>
<dbReference type="PANTHER" id="PTHR47284">
    <property type="entry name" value="FATTY-ACID-BINDING PROTEIN 2"/>
    <property type="match status" value="1"/>
</dbReference>
<dbReference type="InterPro" id="IPR016087">
    <property type="entry name" value="Chalcone_isomerase"/>
</dbReference>
<dbReference type="InterPro" id="IPR036298">
    <property type="entry name" value="Chalcone_isomerase_sf"/>
</dbReference>
<dbReference type="Pfam" id="PF16035">
    <property type="entry name" value="Chalcone_2"/>
    <property type="match status" value="1"/>
</dbReference>
<proteinExistence type="predicted"/>
<evidence type="ECO:0000313" key="3">
    <source>
        <dbReference type="Proteomes" id="UP000289152"/>
    </source>
</evidence>
<dbReference type="InterPro" id="IPR016088">
    <property type="entry name" value="Chalcone_isomerase_3-sand"/>
</dbReference>
<dbReference type="Proteomes" id="UP000289152">
    <property type="component" value="Unassembled WGS sequence"/>
</dbReference>
<dbReference type="GO" id="GO:0016872">
    <property type="term" value="F:intramolecular lyase activity"/>
    <property type="evidence" value="ECO:0007669"/>
    <property type="project" value="InterPro"/>
</dbReference>
<dbReference type="VEuPathDB" id="FungiDB:TREMEDRAFT_64756"/>
<reference evidence="2 3" key="1">
    <citation type="submission" date="2016-06" db="EMBL/GenBank/DDBJ databases">
        <title>Evolution of pathogenesis and genome organization in the Tremellales.</title>
        <authorList>
            <person name="Cuomo C."/>
            <person name="Litvintseva A."/>
            <person name="Heitman J."/>
            <person name="Chen Y."/>
            <person name="Sun S."/>
            <person name="Springer D."/>
            <person name="Dromer F."/>
            <person name="Young S."/>
            <person name="Zeng Q."/>
            <person name="Chapman S."/>
            <person name="Gujja S."/>
            <person name="Saif S."/>
            <person name="Birren B."/>
        </authorList>
    </citation>
    <scope>NUCLEOTIDE SEQUENCE [LARGE SCALE GENOMIC DNA]</scope>
    <source>
        <strain evidence="2 3">ATCC 28783</strain>
    </source>
</reference>
<dbReference type="FunCoup" id="A0A4V1M3K0">
    <property type="interactions" value="9"/>
</dbReference>
<comment type="caution">
    <text evidence="2">The sequence shown here is derived from an EMBL/GenBank/DDBJ whole genome shotgun (WGS) entry which is preliminary data.</text>
</comment>
<keyword evidence="3" id="KW-1185">Reference proteome</keyword>
<dbReference type="SUPFAM" id="SSF54626">
    <property type="entry name" value="Chalcone isomerase"/>
    <property type="match status" value="1"/>
</dbReference>
<dbReference type="AlphaFoldDB" id="A0A4V1M3K0"/>
<dbReference type="Gene3D" id="3.50.70.10">
    <property type="match status" value="1"/>
</dbReference>
<dbReference type="PANTHER" id="PTHR47284:SF3">
    <property type="entry name" value="FATTY-ACID-BINDING PROTEIN 2"/>
    <property type="match status" value="1"/>
</dbReference>